<evidence type="ECO:0000256" key="1">
    <source>
        <dbReference type="ARBA" id="ARBA00004123"/>
    </source>
</evidence>
<evidence type="ECO:0000256" key="7">
    <source>
        <dbReference type="ARBA" id="ARBA00023212"/>
    </source>
</evidence>
<dbReference type="InterPro" id="IPR007145">
    <property type="entry name" value="MAP65_Ase1_PRC1"/>
</dbReference>
<dbReference type="Pfam" id="PF03999">
    <property type="entry name" value="MAP65_ASE1"/>
    <property type="match status" value="1"/>
</dbReference>
<evidence type="ECO:0000256" key="10">
    <source>
        <dbReference type="SAM" id="MobiDB-lite"/>
    </source>
</evidence>
<feature type="coiled-coil region" evidence="9">
    <location>
        <begin position="156"/>
        <end position="183"/>
    </location>
</feature>
<dbReference type="EMBL" id="RXIC02000025">
    <property type="protein sequence ID" value="KAB1208159.1"/>
    <property type="molecule type" value="Genomic_DNA"/>
</dbReference>
<evidence type="ECO:0000313" key="12">
    <source>
        <dbReference type="EMBL" id="KAB1210813.1"/>
    </source>
</evidence>
<gene>
    <name evidence="12" type="ORF">CJ030_MR6G019796</name>
    <name evidence="11" type="ORF">CJ030_MR7G012984</name>
</gene>
<protein>
    <submittedName>
        <fullName evidence="12">65-kDa microtubule-associated protein 3</fullName>
    </submittedName>
</protein>
<dbReference type="Proteomes" id="UP000516437">
    <property type="component" value="Chromosome 7"/>
</dbReference>
<comment type="similarity">
    <text evidence="3">Belongs to the MAP65/ASE1 family.</text>
</comment>
<dbReference type="GO" id="GO:0005819">
    <property type="term" value="C:spindle"/>
    <property type="evidence" value="ECO:0007669"/>
    <property type="project" value="TreeGrafter"/>
</dbReference>
<dbReference type="AlphaFoldDB" id="A0A6A1VDG5"/>
<evidence type="ECO:0000256" key="2">
    <source>
        <dbReference type="ARBA" id="ARBA00004245"/>
    </source>
</evidence>
<evidence type="ECO:0000256" key="5">
    <source>
        <dbReference type="ARBA" id="ARBA00022553"/>
    </source>
</evidence>
<feature type="coiled-coil region" evidence="9">
    <location>
        <begin position="49"/>
        <end position="122"/>
    </location>
</feature>
<dbReference type="EMBL" id="RXIC02000024">
    <property type="protein sequence ID" value="KAB1210813.1"/>
    <property type="molecule type" value="Genomic_DNA"/>
</dbReference>
<dbReference type="GO" id="GO:0005634">
    <property type="term" value="C:nucleus"/>
    <property type="evidence" value="ECO:0007669"/>
    <property type="project" value="UniProtKB-SubCell"/>
</dbReference>
<dbReference type="FunFam" id="1.20.58.1520:FF:000002">
    <property type="entry name" value="65-kDa microtubule-associated protein 6"/>
    <property type="match status" value="1"/>
</dbReference>
<dbReference type="GO" id="GO:0008017">
    <property type="term" value="F:microtubule binding"/>
    <property type="evidence" value="ECO:0007669"/>
    <property type="project" value="InterPro"/>
</dbReference>
<evidence type="ECO:0000313" key="11">
    <source>
        <dbReference type="EMBL" id="KAB1208159.1"/>
    </source>
</evidence>
<comment type="subcellular location">
    <subcellularLocation>
        <location evidence="2">Cytoplasm</location>
        <location evidence="2">Cytoskeleton</location>
    </subcellularLocation>
    <subcellularLocation>
        <location evidence="1">Nucleus</location>
    </subcellularLocation>
</comment>
<reference evidence="12" key="3">
    <citation type="submission" date="2019-09" db="EMBL/GenBank/DDBJ databases">
        <authorList>
            <person name="Gao Z."/>
        </authorList>
    </citation>
    <scope>NUCLEOTIDE SEQUENCE</scope>
    <source>
        <tissue evidence="12">Leaves</tissue>
    </source>
</reference>
<name>A0A6A1VDG5_9ROSI</name>
<dbReference type="Proteomes" id="UP000516437">
    <property type="component" value="Chromosome 6"/>
</dbReference>
<dbReference type="Gene3D" id="1.20.58.1520">
    <property type="match status" value="1"/>
</dbReference>
<accession>A0A6A1VDG5</accession>
<evidence type="ECO:0000256" key="9">
    <source>
        <dbReference type="SAM" id="Coils"/>
    </source>
</evidence>
<evidence type="ECO:0000313" key="13">
    <source>
        <dbReference type="Proteomes" id="UP000516437"/>
    </source>
</evidence>
<reference evidence="12" key="1">
    <citation type="submission" date="2018-07" db="EMBL/GenBank/DDBJ databases">
        <authorList>
            <person name="Gao Z.-S."/>
            <person name="Jia H.-M."/>
            <person name="Jia H.-J."/>
            <person name="Cai Q.-L."/>
            <person name="Wang Y."/>
            <person name="Zhao H.-B."/>
        </authorList>
    </citation>
    <scope>NUCLEOTIDE SEQUENCE</scope>
    <source>
        <tissue evidence="12">Leaves</tissue>
    </source>
</reference>
<keyword evidence="8" id="KW-0539">Nucleus</keyword>
<evidence type="ECO:0000256" key="8">
    <source>
        <dbReference type="ARBA" id="ARBA00023242"/>
    </source>
</evidence>
<feature type="compositionally biased region" description="Low complexity" evidence="10">
    <location>
        <begin position="518"/>
        <end position="531"/>
    </location>
</feature>
<sequence length="734" mass="82981">MSNPQADPLLQVETTCGSLLYELQIIWDEVGESDAERDKMLLELEQECLEVYRRKVDVANRSRAQLRQAIADAEAELAAICSAMGERPVHIRQSDQNAESLKEELRRILPQLEEMRKRKSDRRNQFLEVQEQIQDISNEIYGSTQYISSKTVGDESDFSLRKLEELHRELHELQKEKSDRLRQVQDHLCTVNSLCSVLGVDFKQIVVEVHPSLGDSGGPKSISNGTIDQLDAAIRKLREVKLQRMQRLQDLASTMLELWNLMDTPIEEQQIFQAVTCNIAASEHEITEPNTLSVDFINYVEAEVSRLEELKASKMKELVLKKRSELEEFCRRTHMVPEIDSTMEDAIEAIETGAVDPACVLEQIELQIAKVKEEAFSRKELLERVEKWLAACDEESWLEEYNRDENRYNAGRGAHLTLKRAEKARALVNKLPAMVDALASKTAAWEEERGIEFTYDGIRVLSMLEEYTLLRQEKEQERRRQRDQKKLQGQLIAEQEALYGSKPSPSKTQNVKKAPRMSTGGTSSRRVSVGGAMLQTPKPDPLQSVKATPRPSRKSDRGHQNDQLNPQDDGFSVLSAGRRGLDIAGLPAKKHHSFGTANVREIESPMMRVPFSPISSTASSKANMANLLDDPSMTHSETLQKTLPNNNLQFTTPSKTNYMADEENKTPKALPIPVPTTPATVSVPMQTVTTPAPPPVSFGIKVVEEIPEEIEYSFEERRAGFVLPKTHMKSMIQV</sequence>
<evidence type="ECO:0000256" key="4">
    <source>
        <dbReference type="ARBA" id="ARBA00022490"/>
    </source>
</evidence>
<comment type="caution">
    <text evidence="12">The sequence shown here is derived from an EMBL/GenBank/DDBJ whole genome shotgun (WGS) entry which is preliminary data.</text>
</comment>
<feature type="region of interest" description="Disordered" evidence="10">
    <location>
        <begin position="494"/>
        <end position="573"/>
    </location>
</feature>
<keyword evidence="7" id="KW-0206">Cytoskeleton</keyword>
<evidence type="ECO:0000256" key="6">
    <source>
        <dbReference type="ARBA" id="ARBA00022701"/>
    </source>
</evidence>
<evidence type="ECO:0000256" key="3">
    <source>
        <dbReference type="ARBA" id="ARBA00006187"/>
    </source>
</evidence>
<reference evidence="12 13" key="2">
    <citation type="journal article" date="2019" name="Plant Biotechnol. J.">
        <title>The red bayberry genome and genetic basis of sex determination.</title>
        <authorList>
            <person name="Jia H.M."/>
            <person name="Jia H.J."/>
            <person name="Cai Q.L."/>
            <person name="Wang Y."/>
            <person name="Zhao H.B."/>
            <person name="Yang W.F."/>
            <person name="Wang G.Y."/>
            <person name="Li Y.H."/>
            <person name="Zhan D.L."/>
            <person name="Shen Y.T."/>
            <person name="Niu Q.F."/>
            <person name="Chang L."/>
            <person name="Qiu J."/>
            <person name="Zhao L."/>
            <person name="Xie H.B."/>
            <person name="Fu W.Y."/>
            <person name="Jin J."/>
            <person name="Li X.W."/>
            <person name="Jiao Y."/>
            <person name="Zhou C.C."/>
            <person name="Tu T."/>
            <person name="Chai C.Y."/>
            <person name="Gao J.L."/>
            <person name="Fan L.J."/>
            <person name="van de Weg E."/>
            <person name="Wang J.Y."/>
            <person name="Gao Z.S."/>
        </authorList>
    </citation>
    <scope>NUCLEOTIDE SEQUENCE [LARGE SCALE GENOMIC DNA]</scope>
    <source>
        <tissue evidence="12">Leaves</tissue>
    </source>
</reference>
<keyword evidence="6" id="KW-0493">Microtubule</keyword>
<proteinExistence type="inferred from homology"/>
<dbReference type="PANTHER" id="PTHR19321:SF7">
    <property type="entry name" value="65-KDA MICROTUBULE-ASSOCIATED PROTEIN 3"/>
    <property type="match status" value="1"/>
</dbReference>
<dbReference type="GO" id="GO:0005874">
    <property type="term" value="C:microtubule"/>
    <property type="evidence" value="ECO:0007669"/>
    <property type="project" value="UniProtKB-KW"/>
</dbReference>
<keyword evidence="4" id="KW-0963">Cytoplasm</keyword>
<dbReference type="GO" id="GO:0000226">
    <property type="term" value="P:microtubule cytoskeleton organization"/>
    <property type="evidence" value="ECO:0007669"/>
    <property type="project" value="InterPro"/>
</dbReference>
<keyword evidence="5" id="KW-0597">Phosphoprotein</keyword>
<organism evidence="12 13">
    <name type="scientific">Morella rubra</name>
    <name type="common">Chinese bayberry</name>
    <dbReference type="NCBI Taxonomy" id="262757"/>
    <lineage>
        <taxon>Eukaryota</taxon>
        <taxon>Viridiplantae</taxon>
        <taxon>Streptophyta</taxon>
        <taxon>Embryophyta</taxon>
        <taxon>Tracheophyta</taxon>
        <taxon>Spermatophyta</taxon>
        <taxon>Magnoliopsida</taxon>
        <taxon>eudicotyledons</taxon>
        <taxon>Gunneridae</taxon>
        <taxon>Pentapetalae</taxon>
        <taxon>rosids</taxon>
        <taxon>fabids</taxon>
        <taxon>Fagales</taxon>
        <taxon>Myricaceae</taxon>
        <taxon>Morella</taxon>
    </lineage>
</organism>
<keyword evidence="9" id="KW-0175">Coiled coil</keyword>
<dbReference type="OrthoDB" id="642895at2759"/>
<dbReference type="GO" id="GO:0005737">
    <property type="term" value="C:cytoplasm"/>
    <property type="evidence" value="ECO:0007669"/>
    <property type="project" value="TreeGrafter"/>
</dbReference>
<keyword evidence="13" id="KW-1185">Reference proteome</keyword>
<dbReference type="PANTHER" id="PTHR19321">
    <property type="entry name" value="PROTEIN REGULATOR OF CYTOKINESIS 1 PRC1-RELATED"/>
    <property type="match status" value="1"/>
</dbReference>